<dbReference type="Gene3D" id="3.90.228.10">
    <property type="match status" value="1"/>
</dbReference>
<accession>A0ABC8SBJ2</accession>
<dbReference type="AlphaFoldDB" id="A0ABC8SBJ2"/>
<evidence type="ECO:0000313" key="4">
    <source>
        <dbReference type="Proteomes" id="UP001642360"/>
    </source>
</evidence>
<comment type="caution">
    <text evidence="2">The sequence shown here is derived from an EMBL/GenBank/DDBJ whole genome shotgun (WGS) entry which is preliminary data.</text>
</comment>
<gene>
    <name evidence="2" type="ORF">ILEXP_LOCUS22908</name>
    <name evidence="3" type="ORF">ILEXP_LOCUS44699</name>
</gene>
<dbReference type="PANTHER" id="PTHR31681:SF51">
    <property type="entry name" value="PARP CATALYTIC DOMAIN-CONTAINING PROTEIN"/>
    <property type="match status" value="1"/>
</dbReference>
<evidence type="ECO:0000256" key="1">
    <source>
        <dbReference type="SAM" id="MobiDB-lite"/>
    </source>
</evidence>
<organism evidence="2 4">
    <name type="scientific">Ilex paraguariensis</name>
    <name type="common">yerba mate</name>
    <dbReference type="NCBI Taxonomy" id="185542"/>
    <lineage>
        <taxon>Eukaryota</taxon>
        <taxon>Viridiplantae</taxon>
        <taxon>Streptophyta</taxon>
        <taxon>Embryophyta</taxon>
        <taxon>Tracheophyta</taxon>
        <taxon>Spermatophyta</taxon>
        <taxon>Magnoliopsida</taxon>
        <taxon>eudicotyledons</taxon>
        <taxon>Gunneridae</taxon>
        <taxon>Pentapetalae</taxon>
        <taxon>asterids</taxon>
        <taxon>campanulids</taxon>
        <taxon>Aquifoliales</taxon>
        <taxon>Aquifoliaceae</taxon>
        <taxon>Ilex</taxon>
    </lineage>
</organism>
<keyword evidence="4" id="KW-1185">Reference proteome</keyword>
<evidence type="ECO:0000313" key="2">
    <source>
        <dbReference type="EMBL" id="CAK9154574.1"/>
    </source>
</evidence>
<dbReference type="EMBL" id="CAUOFW020002547">
    <property type="protein sequence ID" value="CAK9154574.1"/>
    <property type="molecule type" value="Genomic_DNA"/>
</dbReference>
<name>A0ABC8SBJ2_9AQUA</name>
<feature type="region of interest" description="Disordered" evidence="1">
    <location>
        <begin position="21"/>
        <end position="51"/>
    </location>
</feature>
<proteinExistence type="predicted"/>
<dbReference type="PANTHER" id="PTHR31681">
    <property type="entry name" value="C2H2-LIKE ZINC FINGER PROTEIN"/>
    <property type="match status" value="1"/>
</dbReference>
<dbReference type="Proteomes" id="UP001642360">
    <property type="component" value="Unassembled WGS sequence"/>
</dbReference>
<protein>
    <submittedName>
        <fullName evidence="2">Uncharacterized protein</fullName>
    </submittedName>
</protein>
<sequence>MAASLAVLVFHPSSTIRCFKPKPCSSSPERENPPTSKPPHPLEEKKSSKSRKKLDFHTYFSLSRTSCHSNANMLSPPLPPKMKINMLSNVVTSLVEGEPSIGIVETMFRSGWSNGVGHTVEKVLKVNHNEAMLNRFEEYRKLVKSNAKDSTGWQRVERVVADGNELLRFHGAVITCSLGFDGISSICNSKACGVCRVLGSSVLAKGLPTIAFSSNSWKAHEKVTTRCFANRFSSRKAIVICRVIAGRVAHYGKRGIKEEEQGGFDSVVVSIEEELMVFNTSAILPCFVVIYSIPSSP</sequence>
<dbReference type="SUPFAM" id="SSF56399">
    <property type="entry name" value="ADP-ribosylation"/>
    <property type="match status" value="1"/>
</dbReference>
<reference evidence="2 4" key="1">
    <citation type="submission" date="2024-02" db="EMBL/GenBank/DDBJ databases">
        <authorList>
            <person name="Vignale AGUSTIN F."/>
            <person name="Sosa J E."/>
            <person name="Modenutti C."/>
        </authorList>
    </citation>
    <scope>NUCLEOTIDE SEQUENCE [LARGE SCALE GENOMIC DNA]</scope>
</reference>
<dbReference type="EMBL" id="CAUOFW020006494">
    <property type="protein sequence ID" value="CAK9174919.1"/>
    <property type="molecule type" value="Genomic_DNA"/>
</dbReference>
<evidence type="ECO:0000313" key="3">
    <source>
        <dbReference type="EMBL" id="CAK9174919.1"/>
    </source>
</evidence>